<dbReference type="InterPro" id="IPR001932">
    <property type="entry name" value="PPM-type_phosphatase-like_dom"/>
</dbReference>
<dbReference type="InterPro" id="IPR000222">
    <property type="entry name" value="PP2C_BS"/>
</dbReference>
<evidence type="ECO:0000256" key="2">
    <source>
        <dbReference type="ARBA" id="ARBA00022801"/>
    </source>
</evidence>
<evidence type="ECO:0000313" key="7">
    <source>
        <dbReference type="Proteomes" id="UP000636479"/>
    </source>
</evidence>
<feature type="domain" description="PPM-type phosphatase" evidence="5">
    <location>
        <begin position="16"/>
        <end position="322"/>
    </location>
</feature>
<dbReference type="GO" id="GO:0004722">
    <property type="term" value="F:protein serine/threonine phosphatase activity"/>
    <property type="evidence" value="ECO:0007669"/>
    <property type="project" value="InterPro"/>
</dbReference>
<evidence type="ECO:0000313" key="6">
    <source>
        <dbReference type="EMBL" id="KAF7292890.1"/>
    </source>
</evidence>
<evidence type="ECO:0000256" key="4">
    <source>
        <dbReference type="RuleBase" id="RU003465"/>
    </source>
</evidence>
<sequence length="328" mass="36196">MPGIFQQEIQTLCGTRISVVQFQPTSRPIEDRFSISSSSDESRLLLGVYDGHGGPRTADHISRILPEALLAARPNDNVRIFEEQDQRLLQNFEAQHPFITSLLGQKSSANQSARLLRSGCTALVLDVDLKNRMVHFANAGDCRAIVFDKAAGNHQETVDLNAKTSLEQARLNEEHPGEDDVIVGGRLFGKLMSTRGFGDGYYKLPRGFNGWKHRHYVNILSALDVDSGKVPLSAQYDSYFYGYRSPPYITATPDVGVFEFDTDKLLVCGSDGVFDLASSEEVVAILRSGLDHNADNLALYLLNMIMSSRSPGDDVTILVLQHLPLANP</sequence>
<dbReference type="GO" id="GO:0046872">
    <property type="term" value="F:metal ion binding"/>
    <property type="evidence" value="ECO:0007669"/>
    <property type="project" value="UniProtKB-KW"/>
</dbReference>
<dbReference type="OrthoDB" id="420076at2759"/>
<dbReference type="Gene3D" id="3.60.40.10">
    <property type="entry name" value="PPM-type phosphatase domain"/>
    <property type="match status" value="1"/>
</dbReference>
<organism evidence="6 7">
    <name type="scientific">Mycena indigotica</name>
    <dbReference type="NCBI Taxonomy" id="2126181"/>
    <lineage>
        <taxon>Eukaryota</taxon>
        <taxon>Fungi</taxon>
        <taxon>Dikarya</taxon>
        <taxon>Basidiomycota</taxon>
        <taxon>Agaricomycotina</taxon>
        <taxon>Agaricomycetes</taxon>
        <taxon>Agaricomycetidae</taxon>
        <taxon>Agaricales</taxon>
        <taxon>Marasmiineae</taxon>
        <taxon>Mycenaceae</taxon>
        <taxon>Mycena</taxon>
    </lineage>
</organism>
<reference evidence="6" key="1">
    <citation type="submission" date="2020-05" db="EMBL/GenBank/DDBJ databases">
        <title>Mycena genomes resolve the evolution of fungal bioluminescence.</title>
        <authorList>
            <person name="Tsai I.J."/>
        </authorList>
    </citation>
    <scope>NUCLEOTIDE SEQUENCE</scope>
    <source>
        <strain evidence="6">171206Taipei</strain>
    </source>
</reference>
<dbReference type="RefSeq" id="XP_037215318.1">
    <property type="nucleotide sequence ID" value="XM_037368392.1"/>
</dbReference>
<dbReference type="AlphaFoldDB" id="A0A8H6S622"/>
<dbReference type="SMART" id="SM00332">
    <property type="entry name" value="PP2Cc"/>
    <property type="match status" value="1"/>
</dbReference>
<dbReference type="CDD" id="cd00143">
    <property type="entry name" value="PP2Cc"/>
    <property type="match status" value="1"/>
</dbReference>
<dbReference type="PANTHER" id="PTHR13832:SF792">
    <property type="entry name" value="GM14286P"/>
    <property type="match status" value="1"/>
</dbReference>
<keyword evidence="3 4" id="KW-0904">Protein phosphatase</keyword>
<evidence type="ECO:0000256" key="1">
    <source>
        <dbReference type="ARBA" id="ARBA00022723"/>
    </source>
</evidence>
<dbReference type="InterPro" id="IPR036457">
    <property type="entry name" value="PPM-type-like_dom_sf"/>
</dbReference>
<comment type="caution">
    <text evidence="6">The sequence shown here is derived from an EMBL/GenBank/DDBJ whole genome shotgun (WGS) entry which is preliminary data.</text>
</comment>
<dbReference type="SUPFAM" id="SSF81606">
    <property type="entry name" value="PP2C-like"/>
    <property type="match status" value="1"/>
</dbReference>
<dbReference type="PROSITE" id="PS01032">
    <property type="entry name" value="PPM_1"/>
    <property type="match status" value="1"/>
</dbReference>
<keyword evidence="1" id="KW-0479">Metal-binding</keyword>
<keyword evidence="2 4" id="KW-0378">Hydrolase</keyword>
<dbReference type="PROSITE" id="PS51746">
    <property type="entry name" value="PPM_2"/>
    <property type="match status" value="1"/>
</dbReference>
<accession>A0A8H6S622</accession>
<comment type="similarity">
    <text evidence="4">Belongs to the PP2C family.</text>
</comment>
<dbReference type="PANTHER" id="PTHR13832">
    <property type="entry name" value="PROTEIN PHOSPHATASE 2C"/>
    <property type="match status" value="1"/>
</dbReference>
<name>A0A8H6S622_9AGAR</name>
<proteinExistence type="inferred from homology"/>
<dbReference type="Pfam" id="PF00481">
    <property type="entry name" value="PP2C"/>
    <property type="match status" value="1"/>
</dbReference>
<keyword evidence="7" id="KW-1185">Reference proteome</keyword>
<protein>
    <submittedName>
        <fullName evidence="6">PPM-type phosphatase domain-containing protein</fullName>
    </submittedName>
</protein>
<evidence type="ECO:0000259" key="5">
    <source>
        <dbReference type="PROSITE" id="PS51746"/>
    </source>
</evidence>
<dbReference type="InterPro" id="IPR015655">
    <property type="entry name" value="PP2C"/>
</dbReference>
<gene>
    <name evidence="6" type="ORF">MIND_01188100</name>
</gene>
<dbReference type="EMBL" id="JACAZF010000011">
    <property type="protein sequence ID" value="KAF7292890.1"/>
    <property type="molecule type" value="Genomic_DNA"/>
</dbReference>
<evidence type="ECO:0000256" key="3">
    <source>
        <dbReference type="ARBA" id="ARBA00022912"/>
    </source>
</evidence>
<dbReference type="Proteomes" id="UP000636479">
    <property type="component" value="Unassembled WGS sequence"/>
</dbReference>
<dbReference type="GeneID" id="59350908"/>